<dbReference type="OMA" id="EDMNMGV"/>
<feature type="compositionally biased region" description="Polar residues" evidence="3">
    <location>
        <begin position="581"/>
        <end position="601"/>
    </location>
</feature>
<keyword evidence="5" id="KW-1185">Reference proteome</keyword>
<evidence type="ECO:0000313" key="5">
    <source>
        <dbReference type="Proteomes" id="UP000030763"/>
    </source>
</evidence>
<evidence type="ECO:0000256" key="2">
    <source>
        <dbReference type="ARBA" id="ARBA00023134"/>
    </source>
</evidence>
<reference evidence="4" key="1">
    <citation type="submission" date="2013-10" db="EMBL/GenBank/DDBJ databases">
        <title>Genomic analysis of the causative agents of coccidiosis in chickens.</title>
        <authorList>
            <person name="Reid A.J."/>
            <person name="Blake D."/>
            <person name="Billington K."/>
            <person name="Browne H."/>
            <person name="Dunn M."/>
            <person name="Hung S."/>
            <person name="Kawahara F."/>
            <person name="Miranda-Saavedra D."/>
            <person name="Mourier T."/>
            <person name="Nagra H."/>
            <person name="Otto T.D."/>
            <person name="Rawlings N."/>
            <person name="Sanchez A."/>
            <person name="Sanders M."/>
            <person name="Subramaniam C."/>
            <person name="Tay Y."/>
            <person name="Dear P."/>
            <person name="Doerig C."/>
            <person name="Gruber A."/>
            <person name="Parkinson J."/>
            <person name="Shirley M."/>
            <person name="Wan K.L."/>
            <person name="Berriman M."/>
            <person name="Tomley F."/>
            <person name="Pain A."/>
        </authorList>
    </citation>
    <scope>NUCLEOTIDE SEQUENCE [LARGE SCALE GENOMIC DNA]</scope>
    <source>
        <strain evidence="4">Weybridge</strain>
    </source>
</reference>
<dbReference type="GO" id="GO:0032543">
    <property type="term" value="P:mitochondrial translation"/>
    <property type="evidence" value="ECO:0007669"/>
    <property type="project" value="TreeGrafter"/>
</dbReference>
<feature type="region of interest" description="Disordered" evidence="3">
    <location>
        <begin position="444"/>
        <end position="478"/>
    </location>
</feature>
<proteinExistence type="predicted"/>
<reference evidence="4" key="2">
    <citation type="submission" date="2013-10" db="EMBL/GenBank/DDBJ databases">
        <authorList>
            <person name="Aslett M."/>
        </authorList>
    </citation>
    <scope>NUCLEOTIDE SEQUENCE [LARGE SCALE GENOMIC DNA]</scope>
    <source>
        <strain evidence="4">Weybridge</strain>
    </source>
</reference>
<gene>
    <name evidence="4" type="ORF">EMWEY_00043930</name>
</gene>
<accession>U6MCF1</accession>
<evidence type="ECO:0000313" key="4">
    <source>
        <dbReference type="EMBL" id="CDJ61696.1"/>
    </source>
</evidence>
<dbReference type="VEuPathDB" id="ToxoDB:EMWEY_00043930"/>
<dbReference type="GO" id="GO:0005739">
    <property type="term" value="C:mitochondrion"/>
    <property type="evidence" value="ECO:0007669"/>
    <property type="project" value="TreeGrafter"/>
</dbReference>
<dbReference type="AlphaFoldDB" id="U6MCF1"/>
<dbReference type="GeneID" id="25338379"/>
<dbReference type="GO" id="GO:0003924">
    <property type="term" value="F:GTPase activity"/>
    <property type="evidence" value="ECO:0007669"/>
    <property type="project" value="TreeGrafter"/>
</dbReference>
<evidence type="ECO:0000256" key="3">
    <source>
        <dbReference type="SAM" id="MobiDB-lite"/>
    </source>
</evidence>
<dbReference type="PANTHER" id="PTHR45782:SF4">
    <property type="entry name" value="MITOCHONDRIAL RIBOSOME-ASSOCIATED GTPASE 1"/>
    <property type="match status" value="1"/>
</dbReference>
<dbReference type="GO" id="GO:0005525">
    <property type="term" value="F:GTP binding"/>
    <property type="evidence" value="ECO:0007669"/>
    <property type="project" value="UniProtKB-KW"/>
</dbReference>
<evidence type="ECO:0000256" key="1">
    <source>
        <dbReference type="ARBA" id="ARBA00022741"/>
    </source>
</evidence>
<feature type="region of interest" description="Disordered" evidence="3">
    <location>
        <begin position="581"/>
        <end position="610"/>
    </location>
</feature>
<dbReference type="EMBL" id="HG722189">
    <property type="protein sequence ID" value="CDJ61696.1"/>
    <property type="molecule type" value="Genomic_DNA"/>
</dbReference>
<name>U6MCF1_EIMMA</name>
<dbReference type="InterPro" id="IPR027417">
    <property type="entry name" value="P-loop_NTPase"/>
</dbReference>
<organism evidence="4 5">
    <name type="scientific">Eimeria maxima</name>
    <name type="common">Coccidian parasite</name>
    <dbReference type="NCBI Taxonomy" id="5804"/>
    <lineage>
        <taxon>Eukaryota</taxon>
        <taxon>Sar</taxon>
        <taxon>Alveolata</taxon>
        <taxon>Apicomplexa</taxon>
        <taxon>Conoidasida</taxon>
        <taxon>Coccidia</taxon>
        <taxon>Eucoccidiorida</taxon>
        <taxon>Eimeriorina</taxon>
        <taxon>Eimeriidae</taxon>
        <taxon>Eimeria</taxon>
    </lineage>
</organism>
<keyword evidence="1" id="KW-0547">Nucleotide-binding</keyword>
<dbReference type="Proteomes" id="UP000030763">
    <property type="component" value="Unassembled WGS sequence"/>
</dbReference>
<sequence length="610" mass="68336">MRGLLPPAKATLEEEGEKYNSAEEALLLRSMQLKDPLVDEVPVRRWRTQWFPSFARRSLVPLMQAASRCDAIVEVRDARLPLLSRCNLRVLQHPKPRVVILTHADQASPLATRYWQRYFRRESREAAALVLHAELTKVRKQVHTPGLLRALSDACPLPPRLQYLFIDAREPAAVVRVQRLLRSLVKKHRRYRKELDAFRSLCKQTAAAAAAEGMDSSSLSAQVAQLVASVKGATDEAEPTGETGGVSMHELTGSVRVPFALQLHRQPVTLARLVDRSRLFDVIDTPGFIPVHPGKGKRRKLNSAQQQRLQQRLGTGARQGQLDLGLFFDFTTPRPSPDELALLGAFHMLPHSCLFTIEEAAVALGDAFFRIRKLLPAASDLDKVLGRYKMDTEAFREDMNMGVQLLLTLAQRRHHSNEGAAAQRLLSDFTQGYLGRHTFELPPTRYPLTGKTPTTRRIVRDGDAGGRSSVSQTDRPACQNEHLLEATSDGILQGSANDGETNKQVRARFHRIGRETAVGRCWTMRRHGDRLSFVLDTQIRPEISRANEERGRGYAFQPEHGHPTSSLSSTCNLWNQADDQRNKVSVGTSDDTGAEQQQQQLLAPGWLEGW</sequence>
<dbReference type="RefSeq" id="XP_013338346.1">
    <property type="nucleotide sequence ID" value="XM_013482892.1"/>
</dbReference>
<dbReference type="PANTHER" id="PTHR45782">
    <property type="entry name" value="MITOCHONDRIAL RIBOSOME-ASSOCIATED GTPASE 1"/>
    <property type="match status" value="1"/>
</dbReference>
<dbReference type="OrthoDB" id="269151at2759"/>
<keyword evidence="2" id="KW-0342">GTP-binding</keyword>
<protein>
    <submittedName>
        <fullName evidence="4">GTP-binding conserved hypothetical domain-containing protein, putative</fullName>
    </submittedName>
</protein>
<dbReference type="Gene3D" id="3.40.50.300">
    <property type="entry name" value="P-loop containing nucleotide triphosphate hydrolases"/>
    <property type="match status" value="1"/>
</dbReference>